<evidence type="ECO:0000313" key="4">
    <source>
        <dbReference type="Proteomes" id="UP000325785"/>
    </source>
</evidence>
<dbReference type="Proteomes" id="UP000325785">
    <property type="component" value="Chromosome"/>
</dbReference>
<dbReference type="Pfam" id="PF13416">
    <property type="entry name" value="SBP_bac_8"/>
    <property type="match status" value="1"/>
</dbReference>
<dbReference type="CDD" id="cd13589">
    <property type="entry name" value="PBP2_polyamine_RpCGA009"/>
    <property type="match status" value="1"/>
</dbReference>
<sequence length="341" mass="37699" precursor="true">MKRILATMIAASAGLSAAPLHAEDSLTYVSWGGNYQQAERDAFLDPIEDELGITIREETYTGVHEVRAQVLSGAVTWDIVDLGGFECAQGQAEGLFEDLDWNVVSTEGLDENAWSDTWVSILYYSTVLAYNPEALEKAPTNFTDFWDVENFPGRRALYNEAPTMLEAALLADGVPKDELYPLDIDRAFAKLEEIKPHIDAWWDSGAQSIQLLADGEVDMLPIWNGRIEVLKEEGFPVEIAWDQGTLSVSCVAIPKGAPNKDLAMKAINLMISPEIQANLPQYINYGPANALAFDTGKIAEDKVATSPSAPEHLKVLAVISPSYWGERLTELDERWDAFMLK</sequence>
<dbReference type="OrthoDB" id="9815444at2"/>
<dbReference type="PANTHER" id="PTHR30222">
    <property type="entry name" value="SPERMIDINE/PUTRESCINE-BINDING PERIPLASMIC PROTEIN"/>
    <property type="match status" value="1"/>
</dbReference>
<feature type="signal peptide" evidence="2">
    <location>
        <begin position="1"/>
        <end position="22"/>
    </location>
</feature>
<dbReference type="SUPFAM" id="SSF53850">
    <property type="entry name" value="Periplasmic binding protein-like II"/>
    <property type="match status" value="1"/>
</dbReference>
<dbReference type="EMBL" id="CP031598">
    <property type="protein sequence ID" value="QEW25431.1"/>
    <property type="molecule type" value="Genomic_DNA"/>
</dbReference>
<dbReference type="KEGG" id="rid:RIdsm_01218"/>
<protein>
    <submittedName>
        <fullName evidence="3">Spermidine/putrescine-binding periplasmic protein</fullName>
    </submittedName>
</protein>
<accession>A0A5P3A8F0</accession>
<evidence type="ECO:0000256" key="2">
    <source>
        <dbReference type="SAM" id="SignalP"/>
    </source>
</evidence>
<dbReference type="Gene3D" id="3.40.190.10">
    <property type="entry name" value="Periplasmic binding protein-like II"/>
    <property type="match status" value="2"/>
</dbReference>
<keyword evidence="1 2" id="KW-0732">Signal</keyword>
<name>A0A5P3A8F0_9RHOB</name>
<dbReference type="InterPro" id="IPR006059">
    <property type="entry name" value="SBP"/>
</dbReference>
<evidence type="ECO:0000256" key="1">
    <source>
        <dbReference type="ARBA" id="ARBA00022729"/>
    </source>
</evidence>
<proteinExistence type="predicted"/>
<organism evidence="3 4">
    <name type="scientific">Roseovarius indicus</name>
    <dbReference type="NCBI Taxonomy" id="540747"/>
    <lineage>
        <taxon>Bacteria</taxon>
        <taxon>Pseudomonadati</taxon>
        <taxon>Pseudomonadota</taxon>
        <taxon>Alphaproteobacteria</taxon>
        <taxon>Rhodobacterales</taxon>
        <taxon>Roseobacteraceae</taxon>
        <taxon>Roseovarius</taxon>
    </lineage>
</organism>
<reference evidence="3 4" key="1">
    <citation type="submission" date="2018-08" db="EMBL/GenBank/DDBJ databases">
        <title>Genetic Globetrotter - A new plasmid hitch-hiking vast phylogenetic and geographic distances.</title>
        <authorList>
            <person name="Vollmers J."/>
            <person name="Petersen J."/>
        </authorList>
    </citation>
    <scope>NUCLEOTIDE SEQUENCE [LARGE SCALE GENOMIC DNA]</scope>
    <source>
        <strain evidence="3 4">DSM 26383</strain>
    </source>
</reference>
<feature type="chain" id="PRO_5024818736" evidence="2">
    <location>
        <begin position="23"/>
        <end position="341"/>
    </location>
</feature>
<gene>
    <name evidence="3" type="primary">potD_3</name>
    <name evidence="3" type="ORF">RIdsm_01218</name>
</gene>
<dbReference type="PANTHER" id="PTHR30222:SF2">
    <property type="entry name" value="ABC TRANSPORTER SUBSTRATE-BINDING PROTEIN"/>
    <property type="match status" value="1"/>
</dbReference>
<dbReference type="RefSeq" id="WP_074940191.1">
    <property type="nucleotide sequence ID" value="NZ_CP031598.1"/>
</dbReference>
<dbReference type="AlphaFoldDB" id="A0A5P3A8F0"/>
<evidence type="ECO:0000313" key="3">
    <source>
        <dbReference type="EMBL" id="QEW25431.1"/>
    </source>
</evidence>